<dbReference type="EMBL" id="KL647604">
    <property type="protein sequence ID" value="KEY74395.1"/>
    <property type="molecule type" value="Genomic_DNA"/>
</dbReference>
<dbReference type="Proteomes" id="UP000028045">
    <property type="component" value="Unassembled WGS sequence"/>
</dbReference>
<keyword evidence="1" id="KW-0539">Nucleus</keyword>
<dbReference type="PANTHER" id="PTHR37540">
    <property type="entry name" value="TRANSCRIPTION FACTOR (ACR-2), PUTATIVE-RELATED-RELATED"/>
    <property type="match status" value="1"/>
</dbReference>
<sequence length="539" mass="60223">MEGPLKKRRLLFLNADTGNPGTQRRTRSKSLDSKVRRHLMVDIGMSRRKPSKAPQFVSFVWSVAETSGALSGTGRGEHSTSREVDRLQAPAKDLVVPGTVAQYTTLCTASPPILHALSVFEKEWGEDSFSAYGFALIMVAGRNAMSSSKYTQVFHPPKCSQLSVTYWDEDCSATTFWFPFAVRKSAFLHHYQKVLTSPNVLIPLYRRSARELRSLALERSLETIQCVESRLSSPDTSSATSDSVLHAVLALICYNFISMDFDQAMIHVKGLRMVVAARGGISTLKANQDLMLMISWVDITAALLHDTKPLFPLFAPMASAMASCDSTLETLPAPLLNVINDENTADTRFMDVISCIGDLNALAALIRFELAIKGNAIWDDEEHMSFFVNPVAHKLLNQSSRPRPITRWDSISRALRVGTMIWVIEVKRKCRSYPGTADARISTLLKMLSSNSNAERVWNTPDLRLVRLWLLVLCSIGEPNDKDLSMSMRMIASEMEEPRPMSWVETMAGIRQMPWVDIFEPACAKLGQRLLEKHFGTSV</sequence>
<dbReference type="Pfam" id="PF11951">
    <property type="entry name" value="Fungal_trans_2"/>
    <property type="match status" value="1"/>
</dbReference>
<protein>
    <recommendedName>
        <fullName evidence="4">Transcription factor domain-containing protein</fullName>
    </recommendedName>
</protein>
<proteinExistence type="predicted"/>
<evidence type="ECO:0000313" key="3">
    <source>
        <dbReference type="Proteomes" id="UP000028045"/>
    </source>
</evidence>
<dbReference type="PANTHER" id="PTHR37540:SF5">
    <property type="entry name" value="TRANSCRIPTION FACTOR DOMAIN-CONTAINING PROTEIN"/>
    <property type="match status" value="1"/>
</dbReference>
<dbReference type="InterPro" id="IPR021858">
    <property type="entry name" value="Fun_TF"/>
</dbReference>
<name>A0A084BA16_STACB</name>
<dbReference type="HOGENOM" id="CLU_038707_0_0_1"/>
<evidence type="ECO:0008006" key="4">
    <source>
        <dbReference type="Google" id="ProtNLM"/>
    </source>
</evidence>
<organism evidence="2 3">
    <name type="scientific">Stachybotrys chartarum (strain CBS 109288 / IBT 7711)</name>
    <name type="common">Toxic black mold</name>
    <name type="synonym">Stilbospora chartarum</name>
    <dbReference type="NCBI Taxonomy" id="1280523"/>
    <lineage>
        <taxon>Eukaryota</taxon>
        <taxon>Fungi</taxon>
        <taxon>Dikarya</taxon>
        <taxon>Ascomycota</taxon>
        <taxon>Pezizomycotina</taxon>
        <taxon>Sordariomycetes</taxon>
        <taxon>Hypocreomycetidae</taxon>
        <taxon>Hypocreales</taxon>
        <taxon>Stachybotryaceae</taxon>
        <taxon>Stachybotrys</taxon>
    </lineage>
</organism>
<accession>A0A084BA16</accession>
<gene>
    <name evidence="2" type="ORF">S7711_07301</name>
</gene>
<dbReference type="AlphaFoldDB" id="A0A084BA16"/>
<dbReference type="OrthoDB" id="4159781at2759"/>
<evidence type="ECO:0000256" key="1">
    <source>
        <dbReference type="ARBA" id="ARBA00023242"/>
    </source>
</evidence>
<keyword evidence="3" id="KW-1185">Reference proteome</keyword>
<reference evidence="2 3" key="1">
    <citation type="journal article" date="2014" name="BMC Genomics">
        <title>Comparative genome sequencing reveals chemotype-specific gene clusters in the toxigenic black mold Stachybotrys.</title>
        <authorList>
            <person name="Semeiks J."/>
            <person name="Borek D."/>
            <person name="Otwinowski Z."/>
            <person name="Grishin N.V."/>
        </authorList>
    </citation>
    <scope>NUCLEOTIDE SEQUENCE [LARGE SCALE GENOMIC DNA]</scope>
    <source>
        <strain evidence="3">CBS 109288 / IBT 7711</strain>
    </source>
</reference>
<evidence type="ECO:0000313" key="2">
    <source>
        <dbReference type="EMBL" id="KEY74395.1"/>
    </source>
</evidence>